<proteinExistence type="predicted"/>
<comment type="caution">
    <text evidence="2">The sequence shown here is derived from an EMBL/GenBank/DDBJ whole genome shotgun (WGS) entry which is preliminary data.</text>
</comment>
<accession>A0AAV1J3G6</accession>
<name>A0AAV1J3G6_9NEOP</name>
<evidence type="ECO:0000313" key="2">
    <source>
        <dbReference type="EMBL" id="CAK1544027.1"/>
    </source>
</evidence>
<organism evidence="2 3">
    <name type="scientific">Leptosia nina</name>
    <dbReference type="NCBI Taxonomy" id="320188"/>
    <lineage>
        <taxon>Eukaryota</taxon>
        <taxon>Metazoa</taxon>
        <taxon>Ecdysozoa</taxon>
        <taxon>Arthropoda</taxon>
        <taxon>Hexapoda</taxon>
        <taxon>Insecta</taxon>
        <taxon>Pterygota</taxon>
        <taxon>Neoptera</taxon>
        <taxon>Endopterygota</taxon>
        <taxon>Lepidoptera</taxon>
        <taxon>Glossata</taxon>
        <taxon>Ditrysia</taxon>
        <taxon>Papilionoidea</taxon>
        <taxon>Pieridae</taxon>
        <taxon>Pierinae</taxon>
        <taxon>Leptosia</taxon>
    </lineage>
</organism>
<reference evidence="2 3" key="1">
    <citation type="submission" date="2023-11" db="EMBL/GenBank/DDBJ databases">
        <authorList>
            <person name="Okamura Y."/>
        </authorList>
    </citation>
    <scope>NUCLEOTIDE SEQUENCE [LARGE SCALE GENOMIC DNA]</scope>
</reference>
<sequence>MKLEVFYVIEEVTSITVKPCPTNKIAPHRRSARHNNPQSRTFGHFYSLFADGDQGNSGLQEEPQADDPEDCGDIEDYDENDLSSVTRDSQRKQGEKTLFNGPFGFFFGRPPSTNKPTTTRRPEPYRQPTRPPPGGYFSGNPYRPQLQLNPSDNLKPVQEYDHHEPQMMYRPGLVGVPLGHVVGMHQIKPTRHPSHSKVLKIHPQSVEPIKQVHKHLKTRNVESGVFRSFFDLLF</sequence>
<evidence type="ECO:0000256" key="1">
    <source>
        <dbReference type="SAM" id="MobiDB-lite"/>
    </source>
</evidence>
<dbReference type="Proteomes" id="UP001497472">
    <property type="component" value="Unassembled WGS sequence"/>
</dbReference>
<feature type="compositionally biased region" description="Low complexity" evidence="1">
    <location>
        <begin position="99"/>
        <end position="119"/>
    </location>
</feature>
<keyword evidence="3" id="KW-1185">Reference proteome</keyword>
<protein>
    <submittedName>
        <fullName evidence="2">Uncharacterized protein</fullName>
    </submittedName>
</protein>
<feature type="region of interest" description="Disordered" evidence="1">
    <location>
        <begin position="22"/>
        <end position="142"/>
    </location>
</feature>
<feature type="compositionally biased region" description="Acidic residues" evidence="1">
    <location>
        <begin position="63"/>
        <end position="81"/>
    </location>
</feature>
<dbReference type="AlphaFoldDB" id="A0AAV1J3G6"/>
<gene>
    <name evidence="2" type="ORF">LNINA_LOCUS3807</name>
</gene>
<evidence type="ECO:0000313" key="3">
    <source>
        <dbReference type="Proteomes" id="UP001497472"/>
    </source>
</evidence>
<dbReference type="EMBL" id="CAVLEF010000005">
    <property type="protein sequence ID" value="CAK1544027.1"/>
    <property type="molecule type" value="Genomic_DNA"/>
</dbReference>